<sequence>MRNKLIRSLLLPLFLSLSVSVSAAPSASTPVSPSTSEVSTSAVTLNLNTADSATLQKELSGIGKAKAEAIVAYREAHGAFQTVDELLEVKGIGSTLIERNRGKMTVQ</sequence>
<dbReference type="PANTHER" id="PTHR21180:SF32">
    <property type="entry name" value="ENDONUCLEASE_EXONUCLEASE_PHOSPHATASE FAMILY DOMAIN-CONTAINING PROTEIN 1"/>
    <property type="match status" value="1"/>
</dbReference>
<feature type="signal peptide" evidence="1">
    <location>
        <begin position="1"/>
        <end position="23"/>
    </location>
</feature>
<dbReference type="PANTHER" id="PTHR21180">
    <property type="entry name" value="ENDONUCLEASE/EXONUCLEASE/PHOSPHATASE FAMILY DOMAIN-CONTAINING PROTEIN 1"/>
    <property type="match status" value="1"/>
</dbReference>
<dbReference type="GO" id="GO:0015628">
    <property type="term" value="P:protein secretion by the type II secretion system"/>
    <property type="evidence" value="ECO:0007669"/>
    <property type="project" value="TreeGrafter"/>
</dbReference>
<dbReference type="InterPro" id="IPR010994">
    <property type="entry name" value="RuvA_2-like"/>
</dbReference>
<keyword evidence="1" id="KW-0732">Signal</keyword>
<dbReference type="Gene3D" id="1.10.150.280">
    <property type="entry name" value="AF1531-like domain"/>
    <property type="match status" value="1"/>
</dbReference>
<accession>A0AAI8PC23</accession>
<dbReference type="RefSeq" id="WP_039579228.1">
    <property type="nucleotide sequence ID" value="NZ_CP009747.1"/>
</dbReference>
<dbReference type="EMBL" id="CP031641">
    <property type="protein sequence ID" value="AXO89264.1"/>
    <property type="molecule type" value="Genomic_DNA"/>
</dbReference>
<dbReference type="SUPFAM" id="SSF47781">
    <property type="entry name" value="RuvA domain 2-like"/>
    <property type="match status" value="1"/>
</dbReference>
<evidence type="ECO:0000313" key="2">
    <source>
        <dbReference type="EMBL" id="AXO89264.1"/>
    </source>
</evidence>
<dbReference type="Pfam" id="PF12836">
    <property type="entry name" value="HHH_3"/>
    <property type="match status" value="1"/>
</dbReference>
<evidence type="ECO:0000313" key="3">
    <source>
        <dbReference type="Proteomes" id="UP000258127"/>
    </source>
</evidence>
<name>A0AAI8PC23_9PSED</name>
<dbReference type="NCBIfam" id="TIGR00426">
    <property type="entry name" value="competence protein ComEA helix-hairpin-helix repeat region"/>
    <property type="match status" value="1"/>
</dbReference>
<dbReference type="KEGG" id="ppv:NJ69_11650"/>
<keyword evidence="3" id="KW-1185">Reference proteome</keyword>
<dbReference type="InterPro" id="IPR004509">
    <property type="entry name" value="Competence_ComEA_HhH"/>
</dbReference>
<feature type="chain" id="PRO_5042471434" evidence="1">
    <location>
        <begin position="24"/>
        <end position="107"/>
    </location>
</feature>
<dbReference type="GO" id="GO:0015627">
    <property type="term" value="C:type II protein secretion system complex"/>
    <property type="evidence" value="ECO:0007669"/>
    <property type="project" value="TreeGrafter"/>
</dbReference>
<dbReference type="AlphaFoldDB" id="A0AAI8PC23"/>
<protein>
    <submittedName>
        <fullName evidence="2">Helix-hairpin-helix domain-containing protein</fullName>
    </submittedName>
</protein>
<gene>
    <name evidence="2" type="ORF">DZC75_15100</name>
</gene>
<reference evidence="2 3" key="1">
    <citation type="submission" date="2018-08" db="EMBL/GenBank/DDBJ databases">
        <authorList>
            <person name="Lee Y."/>
            <person name="Kakembo D."/>
        </authorList>
    </citation>
    <scope>NUCLEOTIDE SEQUENCE [LARGE SCALE GENOMIC DNA]</scope>
    <source>
        <strain evidence="2 3">JBCS1880</strain>
    </source>
</reference>
<proteinExistence type="predicted"/>
<evidence type="ECO:0000256" key="1">
    <source>
        <dbReference type="SAM" id="SignalP"/>
    </source>
</evidence>
<organism evidence="2 3">
    <name type="scientific">Pseudomonas parafulva</name>
    <dbReference type="NCBI Taxonomy" id="157782"/>
    <lineage>
        <taxon>Bacteria</taxon>
        <taxon>Pseudomonadati</taxon>
        <taxon>Pseudomonadota</taxon>
        <taxon>Gammaproteobacteria</taxon>
        <taxon>Pseudomonadales</taxon>
        <taxon>Pseudomonadaceae</taxon>
        <taxon>Pseudomonas</taxon>
    </lineage>
</organism>
<dbReference type="Proteomes" id="UP000258127">
    <property type="component" value="Chromosome"/>
</dbReference>
<dbReference type="InterPro" id="IPR051675">
    <property type="entry name" value="Endo/Exo/Phosphatase_dom_1"/>
</dbReference>